<evidence type="ECO:0008006" key="10">
    <source>
        <dbReference type="Google" id="ProtNLM"/>
    </source>
</evidence>
<dbReference type="GO" id="GO:0006412">
    <property type="term" value="P:translation"/>
    <property type="evidence" value="ECO:0007669"/>
    <property type="project" value="InterPro"/>
</dbReference>
<dbReference type="GO" id="GO:1990904">
    <property type="term" value="C:ribonucleoprotein complex"/>
    <property type="evidence" value="ECO:0007669"/>
    <property type="project" value="UniProtKB-KW"/>
</dbReference>
<evidence type="ECO:0000256" key="3">
    <source>
        <dbReference type="ARBA" id="ARBA00022528"/>
    </source>
</evidence>
<dbReference type="PANTHER" id="PTHR11594">
    <property type="entry name" value="40S RIBOSOMAL PROTEIN S27"/>
    <property type="match status" value="1"/>
</dbReference>
<keyword evidence="4" id="KW-0862">Zinc</keyword>
<evidence type="ECO:0000256" key="5">
    <source>
        <dbReference type="ARBA" id="ARBA00022980"/>
    </source>
</evidence>
<keyword evidence="6" id="KW-0687">Ribonucleoprotein</keyword>
<dbReference type="Proteomes" id="UP000245207">
    <property type="component" value="Unassembled WGS sequence"/>
</dbReference>
<dbReference type="InterPro" id="IPR000592">
    <property type="entry name" value="Ribosomal_eS27"/>
</dbReference>
<dbReference type="OrthoDB" id="1656264at2759"/>
<dbReference type="GO" id="GO:0005840">
    <property type="term" value="C:ribosome"/>
    <property type="evidence" value="ECO:0007669"/>
    <property type="project" value="UniProtKB-KW"/>
</dbReference>
<evidence type="ECO:0000313" key="8">
    <source>
        <dbReference type="EMBL" id="PWA61340.1"/>
    </source>
</evidence>
<keyword evidence="3" id="KW-0934">Plastid</keyword>
<gene>
    <name evidence="8" type="ORF">CTI12_AA366900</name>
</gene>
<feature type="transmembrane region" description="Helical" evidence="7">
    <location>
        <begin position="214"/>
        <end position="235"/>
    </location>
</feature>
<keyword evidence="3" id="KW-0150">Chloroplast</keyword>
<dbReference type="SUPFAM" id="SSF57829">
    <property type="entry name" value="Zn-binding ribosomal proteins"/>
    <property type="match status" value="1"/>
</dbReference>
<dbReference type="AlphaFoldDB" id="A0A2U1MJA1"/>
<dbReference type="EMBL" id="PKPP01005125">
    <property type="protein sequence ID" value="PWA61340.1"/>
    <property type="molecule type" value="Genomic_DNA"/>
</dbReference>
<comment type="caution">
    <text evidence="8">The sequence shown here is derived from an EMBL/GenBank/DDBJ whole genome shotgun (WGS) entry which is preliminary data.</text>
</comment>
<reference evidence="8 9" key="1">
    <citation type="journal article" date="2018" name="Mol. Plant">
        <title>The genome of Artemisia annua provides insight into the evolution of Asteraceae family and artemisinin biosynthesis.</title>
        <authorList>
            <person name="Shen Q."/>
            <person name="Zhang L."/>
            <person name="Liao Z."/>
            <person name="Wang S."/>
            <person name="Yan T."/>
            <person name="Shi P."/>
            <person name="Liu M."/>
            <person name="Fu X."/>
            <person name="Pan Q."/>
            <person name="Wang Y."/>
            <person name="Lv Z."/>
            <person name="Lu X."/>
            <person name="Zhang F."/>
            <person name="Jiang W."/>
            <person name="Ma Y."/>
            <person name="Chen M."/>
            <person name="Hao X."/>
            <person name="Li L."/>
            <person name="Tang Y."/>
            <person name="Lv G."/>
            <person name="Zhou Y."/>
            <person name="Sun X."/>
            <person name="Brodelius P.E."/>
            <person name="Rose J.K.C."/>
            <person name="Tang K."/>
        </authorList>
    </citation>
    <scope>NUCLEOTIDE SEQUENCE [LARGE SCALE GENOMIC DNA]</scope>
    <source>
        <strain evidence="9">cv. Huhao1</strain>
        <tissue evidence="8">Leaf</tissue>
    </source>
</reference>
<dbReference type="InterPro" id="IPR023407">
    <property type="entry name" value="Ribosomal_eS27_Zn-bd_dom_sf"/>
</dbReference>
<evidence type="ECO:0000256" key="2">
    <source>
        <dbReference type="ARBA" id="ARBA00010919"/>
    </source>
</evidence>
<protein>
    <recommendedName>
        <fullName evidence="10">40S ribosomal protein S27</fullName>
    </recommendedName>
</protein>
<dbReference type="GO" id="GO:0003735">
    <property type="term" value="F:structural constituent of ribosome"/>
    <property type="evidence" value="ECO:0007669"/>
    <property type="project" value="InterPro"/>
</dbReference>
<dbReference type="Pfam" id="PF01667">
    <property type="entry name" value="Ribosomal_S27e"/>
    <property type="match status" value="1"/>
</dbReference>
<keyword evidence="7" id="KW-0472">Membrane</keyword>
<comment type="similarity">
    <text evidence="2">Belongs to the eukaryotic ribosomal protein eS27 family.</text>
</comment>
<name>A0A2U1MJA1_ARTAN</name>
<dbReference type="STRING" id="35608.A0A2U1MJA1"/>
<evidence type="ECO:0000256" key="7">
    <source>
        <dbReference type="SAM" id="Phobius"/>
    </source>
</evidence>
<keyword evidence="5" id="KW-0689">Ribosomal protein</keyword>
<accession>A0A2U1MJA1</accession>
<dbReference type="Gene3D" id="2.20.25.100">
    <property type="entry name" value="Zn-binding ribosomal proteins"/>
    <property type="match status" value="3"/>
</dbReference>
<organism evidence="8 9">
    <name type="scientific">Artemisia annua</name>
    <name type="common">Sweet wormwood</name>
    <dbReference type="NCBI Taxonomy" id="35608"/>
    <lineage>
        <taxon>Eukaryota</taxon>
        <taxon>Viridiplantae</taxon>
        <taxon>Streptophyta</taxon>
        <taxon>Embryophyta</taxon>
        <taxon>Tracheophyta</taxon>
        <taxon>Spermatophyta</taxon>
        <taxon>Magnoliopsida</taxon>
        <taxon>eudicotyledons</taxon>
        <taxon>Gunneridae</taxon>
        <taxon>Pentapetalae</taxon>
        <taxon>asterids</taxon>
        <taxon>campanulids</taxon>
        <taxon>Asterales</taxon>
        <taxon>Asteraceae</taxon>
        <taxon>Asteroideae</taxon>
        <taxon>Anthemideae</taxon>
        <taxon>Artemisiinae</taxon>
        <taxon>Artemisia</taxon>
    </lineage>
</organism>
<comment type="cofactor">
    <cofactor evidence="1">
        <name>Zn(2+)</name>
        <dbReference type="ChEBI" id="CHEBI:29105"/>
    </cofactor>
</comment>
<evidence type="ECO:0000256" key="6">
    <source>
        <dbReference type="ARBA" id="ARBA00023274"/>
    </source>
</evidence>
<keyword evidence="7" id="KW-1133">Transmembrane helix</keyword>
<keyword evidence="7" id="KW-0812">Transmembrane</keyword>
<evidence type="ECO:0000313" key="9">
    <source>
        <dbReference type="Proteomes" id="UP000245207"/>
    </source>
</evidence>
<dbReference type="InterPro" id="IPR011332">
    <property type="entry name" value="Ribosomal_zn-bd"/>
</dbReference>
<keyword evidence="9" id="KW-1185">Reference proteome</keyword>
<proteinExistence type="inferred from homology"/>
<sequence length="278" mass="32000">MTTQEEQIYDLFDSCWFQYQIFASNPISKVYEDMNTKKEPDEIVAIMTAMSCKHDVEVKAYVFCIHSLENLVSIYENTFKQAIKTLPNDVDLLNPPAELEKRKHKLKRLVQSPNSFFMTLPNDVDLLNPPAELEKRKHKLKRLVQSPNSFFMDVKCQGCFNIRFAGTGYLNIFFVYNELVCPFFKYSIIAINQSAGDPSFEVLSCFALTPMDTYLMIIWMNWFFCILNVTVFLSVNRTTVFSHSQTVVVCGNCQTVLCQPTGGRARLTEGCSFRRKGD</sequence>
<evidence type="ECO:0000256" key="1">
    <source>
        <dbReference type="ARBA" id="ARBA00001947"/>
    </source>
</evidence>
<evidence type="ECO:0000256" key="4">
    <source>
        <dbReference type="ARBA" id="ARBA00022833"/>
    </source>
</evidence>